<dbReference type="PANTHER" id="PTHR23416:SF23">
    <property type="entry name" value="ACETYLTRANSFERASE C18B11.09C-RELATED"/>
    <property type="match status" value="1"/>
</dbReference>
<comment type="caution">
    <text evidence="5">The sequence shown here is derived from an EMBL/GenBank/DDBJ whole genome shotgun (WGS) entry which is preliminary data.</text>
</comment>
<dbReference type="Gene3D" id="2.160.10.10">
    <property type="entry name" value="Hexapeptide repeat proteins"/>
    <property type="match status" value="1"/>
</dbReference>
<dbReference type="EMBL" id="JSZA02000006">
    <property type="protein sequence ID" value="KHD10425.1"/>
    <property type="molecule type" value="Genomic_DNA"/>
</dbReference>
<keyword evidence="3" id="KW-0677">Repeat</keyword>
<comment type="similarity">
    <text evidence="1">Belongs to the transferase hexapeptide repeat family.</text>
</comment>
<dbReference type="InterPro" id="IPR051159">
    <property type="entry name" value="Hexapeptide_acetyltransf"/>
</dbReference>
<dbReference type="CDD" id="cd04647">
    <property type="entry name" value="LbH_MAT_like"/>
    <property type="match status" value="1"/>
</dbReference>
<dbReference type="InterPro" id="IPR001451">
    <property type="entry name" value="Hexapep"/>
</dbReference>
<evidence type="ECO:0000256" key="2">
    <source>
        <dbReference type="ARBA" id="ARBA00022679"/>
    </source>
</evidence>
<evidence type="ECO:0000256" key="3">
    <source>
        <dbReference type="ARBA" id="ARBA00022737"/>
    </source>
</evidence>
<dbReference type="Pfam" id="PF00132">
    <property type="entry name" value="Hexapep"/>
    <property type="match status" value="1"/>
</dbReference>
<dbReference type="GO" id="GO:0005829">
    <property type="term" value="C:cytosol"/>
    <property type="evidence" value="ECO:0007669"/>
    <property type="project" value="TreeGrafter"/>
</dbReference>
<dbReference type="GO" id="GO:0008374">
    <property type="term" value="F:O-acyltransferase activity"/>
    <property type="evidence" value="ECO:0007669"/>
    <property type="project" value="TreeGrafter"/>
</dbReference>
<sequence>MNYRVIVGGILAYSYNHLIGNMPSRKLRMAYLKAYLAEIGTGTSVQMGCRFLNGRKVHLGSHNVINFGCLFDGRHYPIYTGANVSIGPEATILTLGHNPQSPHFNDKGGEVIINDYVWIAYRALILPGVTIGEGAVVGAGAVVTKDVEPYTIVAGNPAQFIKKRQTNLEYTLKYQPWLL</sequence>
<organism evidence="5 6">
    <name type="scientific">Candidatus Thiomargarita nelsonii</name>
    <dbReference type="NCBI Taxonomy" id="1003181"/>
    <lineage>
        <taxon>Bacteria</taxon>
        <taxon>Pseudomonadati</taxon>
        <taxon>Pseudomonadota</taxon>
        <taxon>Gammaproteobacteria</taxon>
        <taxon>Thiotrichales</taxon>
        <taxon>Thiotrichaceae</taxon>
        <taxon>Thiomargarita</taxon>
    </lineage>
</organism>
<keyword evidence="6" id="KW-1185">Reference proteome</keyword>
<proteinExistence type="inferred from homology"/>
<gene>
    <name evidence="5" type="ORF">PN36_02460</name>
</gene>
<evidence type="ECO:0000313" key="6">
    <source>
        <dbReference type="Proteomes" id="UP000030428"/>
    </source>
</evidence>
<name>A0A0A6PIC3_9GAMM</name>
<dbReference type="InterPro" id="IPR018357">
    <property type="entry name" value="Hexapep_transf_CS"/>
</dbReference>
<accession>A0A0A6PIC3</accession>
<dbReference type="AlphaFoldDB" id="A0A0A6PIC3"/>
<keyword evidence="4" id="KW-0012">Acyltransferase</keyword>
<dbReference type="PANTHER" id="PTHR23416">
    <property type="entry name" value="SIALIC ACID SYNTHASE-RELATED"/>
    <property type="match status" value="1"/>
</dbReference>
<evidence type="ECO:0000256" key="4">
    <source>
        <dbReference type="ARBA" id="ARBA00023315"/>
    </source>
</evidence>
<dbReference type="PROSITE" id="PS00101">
    <property type="entry name" value="HEXAPEP_TRANSFERASES"/>
    <property type="match status" value="1"/>
</dbReference>
<dbReference type="Proteomes" id="UP000030428">
    <property type="component" value="Unassembled WGS sequence"/>
</dbReference>
<protein>
    <submittedName>
        <fullName evidence="5">Acetyltransferase</fullName>
    </submittedName>
</protein>
<reference evidence="5 6" key="1">
    <citation type="journal article" date="2016" name="Front. Microbiol.">
        <title>Single-Cell (Meta-)Genomics of a Dimorphic Candidatus Thiomargarita nelsonii Reveals Genomic Plasticity.</title>
        <authorList>
            <person name="Flood B.E."/>
            <person name="Fliss P."/>
            <person name="Jones D.S."/>
            <person name="Dick G.J."/>
            <person name="Jain S."/>
            <person name="Kaster A.K."/>
            <person name="Winkel M."/>
            <person name="Mussmann M."/>
            <person name="Bailey J."/>
        </authorList>
    </citation>
    <scope>NUCLEOTIDE SEQUENCE [LARGE SCALE GENOMIC DNA]</scope>
    <source>
        <strain evidence="5">Hydrate Ridge</strain>
    </source>
</reference>
<evidence type="ECO:0000256" key="1">
    <source>
        <dbReference type="ARBA" id="ARBA00007274"/>
    </source>
</evidence>
<evidence type="ECO:0000313" key="5">
    <source>
        <dbReference type="EMBL" id="KHD10425.1"/>
    </source>
</evidence>
<dbReference type="SUPFAM" id="SSF51161">
    <property type="entry name" value="Trimeric LpxA-like enzymes"/>
    <property type="match status" value="1"/>
</dbReference>
<dbReference type="InterPro" id="IPR011004">
    <property type="entry name" value="Trimer_LpxA-like_sf"/>
</dbReference>
<keyword evidence="2" id="KW-0808">Transferase</keyword>